<evidence type="ECO:0000256" key="1">
    <source>
        <dbReference type="ARBA" id="ARBA00007469"/>
    </source>
</evidence>
<name>A0A562SYM8_9HYPH</name>
<proteinExistence type="inferred from homology"/>
<keyword evidence="5" id="KW-1185">Reference proteome</keyword>
<dbReference type="InterPro" id="IPR018188">
    <property type="entry name" value="RNase_T2_His_AS_1"/>
</dbReference>
<dbReference type="InterPro" id="IPR033130">
    <property type="entry name" value="RNase_T2_His_AS_2"/>
</dbReference>
<keyword evidence="3" id="KW-0732">Signal</keyword>
<dbReference type="GO" id="GO:0006401">
    <property type="term" value="P:RNA catabolic process"/>
    <property type="evidence" value="ECO:0007669"/>
    <property type="project" value="UniProtKB-ARBA"/>
</dbReference>
<protein>
    <submittedName>
        <fullName evidence="4">Ribonuclease T2</fullName>
    </submittedName>
</protein>
<dbReference type="PROSITE" id="PS00531">
    <property type="entry name" value="RNASE_T2_2"/>
    <property type="match status" value="1"/>
</dbReference>
<dbReference type="AlphaFoldDB" id="A0A562SYM8"/>
<dbReference type="GO" id="GO:0033897">
    <property type="term" value="F:ribonuclease T2 activity"/>
    <property type="evidence" value="ECO:0007669"/>
    <property type="project" value="InterPro"/>
</dbReference>
<dbReference type="Gene3D" id="3.90.730.10">
    <property type="entry name" value="Ribonuclease T2-like"/>
    <property type="match status" value="1"/>
</dbReference>
<evidence type="ECO:0000256" key="3">
    <source>
        <dbReference type="SAM" id="SignalP"/>
    </source>
</evidence>
<dbReference type="InterPro" id="IPR036430">
    <property type="entry name" value="RNase_T2-like_sf"/>
</dbReference>
<dbReference type="PROSITE" id="PS00530">
    <property type="entry name" value="RNASE_T2_1"/>
    <property type="match status" value="1"/>
</dbReference>
<dbReference type="PANTHER" id="PTHR11240">
    <property type="entry name" value="RIBONUCLEASE T2"/>
    <property type="match status" value="1"/>
</dbReference>
<dbReference type="GO" id="GO:0003723">
    <property type="term" value="F:RNA binding"/>
    <property type="evidence" value="ECO:0007669"/>
    <property type="project" value="InterPro"/>
</dbReference>
<comment type="caution">
    <text evidence="4">The sequence shown here is derived from an EMBL/GenBank/DDBJ whole genome shotgun (WGS) entry which is preliminary data.</text>
</comment>
<reference evidence="4 5" key="1">
    <citation type="submission" date="2019-07" db="EMBL/GenBank/DDBJ databases">
        <title>Genomic Encyclopedia of Archaeal and Bacterial Type Strains, Phase II (KMG-II): from individual species to whole genera.</title>
        <authorList>
            <person name="Goeker M."/>
        </authorList>
    </citation>
    <scope>NUCLEOTIDE SEQUENCE [LARGE SCALE GENOMIC DNA]</scope>
    <source>
        <strain evidence="4 5">ATCC BAA-252</strain>
    </source>
</reference>
<dbReference type="Proteomes" id="UP000320593">
    <property type="component" value="Unassembled WGS sequence"/>
</dbReference>
<evidence type="ECO:0000313" key="5">
    <source>
        <dbReference type="Proteomes" id="UP000320593"/>
    </source>
</evidence>
<comment type="similarity">
    <text evidence="1 2">Belongs to the RNase T2 family.</text>
</comment>
<dbReference type="InterPro" id="IPR001568">
    <property type="entry name" value="RNase_T2-like"/>
</dbReference>
<organism evidence="4 5">
    <name type="scientific">Roseibium hamelinense</name>
    <dbReference type="NCBI Taxonomy" id="150831"/>
    <lineage>
        <taxon>Bacteria</taxon>
        <taxon>Pseudomonadati</taxon>
        <taxon>Pseudomonadota</taxon>
        <taxon>Alphaproteobacteria</taxon>
        <taxon>Hyphomicrobiales</taxon>
        <taxon>Stappiaceae</taxon>
        <taxon>Roseibium</taxon>
    </lineage>
</organism>
<accession>A0A562SYM8</accession>
<gene>
    <name evidence="4" type="ORF">JM93_02846</name>
</gene>
<sequence length="329" mass="35512">MTSYPFFALVACFGLTVLSTPPAGAFEPLAGQFDADAACPAFQSIRNTTNPGDVTTRPGTSYTVQGLNKTGGDYVLVEIPDAPVTTQRWVETTCGQLTPASIAERQGESTDNVLALNWQPAICETRSHLPECKALNSGRLPRAVAQLSIHGLWPQPRDNVYCGVDPALVRLDESGNWDRLPEPDVDRETRRNLTDAMPGIASGLERHEWIKHGTCYRGLGGADEYFDDTLLLTDAINQSELGDFLPNGIGQYISIRRIRDAFNRSFGDGTGERVSLVCTEDGTRNLALEIRVNLKGQISPQTPISELLKAASPVAPGCRGGIIDGAGLQ</sequence>
<dbReference type="RefSeq" id="WP_170230656.1">
    <property type="nucleotide sequence ID" value="NZ_SMLY01000074.1"/>
</dbReference>
<feature type="signal peptide" evidence="3">
    <location>
        <begin position="1"/>
        <end position="25"/>
    </location>
</feature>
<feature type="chain" id="PRO_5021902912" evidence="3">
    <location>
        <begin position="26"/>
        <end position="329"/>
    </location>
</feature>
<dbReference type="PANTHER" id="PTHR11240:SF22">
    <property type="entry name" value="RIBONUCLEASE T2"/>
    <property type="match status" value="1"/>
</dbReference>
<dbReference type="SUPFAM" id="SSF55895">
    <property type="entry name" value="Ribonuclease Rh-like"/>
    <property type="match status" value="1"/>
</dbReference>
<dbReference type="Pfam" id="PF00445">
    <property type="entry name" value="Ribonuclease_T2"/>
    <property type="match status" value="1"/>
</dbReference>
<evidence type="ECO:0000256" key="2">
    <source>
        <dbReference type="RuleBase" id="RU004328"/>
    </source>
</evidence>
<dbReference type="EMBL" id="VLLF01000006">
    <property type="protein sequence ID" value="TWI86138.1"/>
    <property type="molecule type" value="Genomic_DNA"/>
</dbReference>
<evidence type="ECO:0000313" key="4">
    <source>
        <dbReference type="EMBL" id="TWI86138.1"/>
    </source>
</evidence>